<gene>
    <name evidence="4" type="ORF">DM868_05335</name>
</gene>
<dbReference type="RefSeq" id="WP_137275820.1">
    <property type="nucleotide sequence ID" value="NZ_QKNX01000002.1"/>
</dbReference>
<comment type="caution">
    <text evidence="4">The sequence shown here is derived from an EMBL/GenBank/DDBJ whole genome shotgun (WGS) entry which is preliminary data.</text>
</comment>
<evidence type="ECO:0000313" key="5">
    <source>
        <dbReference type="Proteomes" id="UP000308037"/>
    </source>
</evidence>
<organism evidence="4 5">
    <name type="scientific">Natronomonas salsuginis</name>
    <dbReference type="NCBI Taxonomy" id="2217661"/>
    <lineage>
        <taxon>Archaea</taxon>
        <taxon>Methanobacteriati</taxon>
        <taxon>Methanobacteriota</taxon>
        <taxon>Stenosarchaea group</taxon>
        <taxon>Halobacteria</taxon>
        <taxon>Halobacteriales</taxon>
        <taxon>Natronomonadaceae</taxon>
        <taxon>Natronomonas</taxon>
    </lineage>
</organism>
<evidence type="ECO:0000313" key="4">
    <source>
        <dbReference type="EMBL" id="TKR25918.1"/>
    </source>
</evidence>
<dbReference type="InterPro" id="IPR010624">
    <property type="entry name" value="KaiC_dom"/>
</dbReference>
<dbReference type="Proteomes" id="UP000308037">
    <property type="component" value="Unassembled WGS sequence"/>
</dbReference>
<reference evidence="4 5" key="1">
    <citation type="submission" date="2019-04" db="EMBL/GenBank/DDBJ databases">
        <title>Natronomonas sp. F20-122 a newhaloarchaeon isolated from a saline saltern of Isla Bacuta, Huelva, Spain.</title>
        <authorList>
            <person name="Duran-Viseras A."/>
            <person name="Sanchez-Porro C."/>
            <person name="Ventosa A."/>
        </authorList>
    </citation>
    <scope>NUCLEOTIDE SEQUENCE [LARGE SCALE GENOMIC DNA]</scope>
    <source>
        <strain evidence="4 5">F20-122</strain>
    </source>
</reference>
<evidence type="ECO:0000256" key="2">
    <source>
        <dbReference type="ARBA" id="ARBA00022840"/>
    </source>
</evidence>
<proteinExistence type="predicted"/>
<name>A0A4U5JDJ2_9EURY</name>
<protein>
    <submittedName>
        <fullName evidence="4">KaiA-binding protein</fullName>
    </submittedName>
</protein>
<dbReference type="GO" id="GO:0005524">
    <property type="term" value="F:ATP binding"/>
    <property type="evidence" value="ECO:0007669"/>
    <property type="project" value="UniProtKB-KW"/>
</dbReference>
<dbReference type="Gene3D" id="3.40.50.300">
    <property type="entry name" value="P-loop containing nucleotide triphosphate hydrolases"/>
    <property type="match status" value="1"/>
</dbReference>
<keyword evidence="5" id="KW-1185">Reference proteome</keyword>
<dbReference type="InterPro" id="IPR014774">
    <property type="entry name" value="KaiC-like_dom"/>
</dbReference>
<dbReference type="InterPro" id="IPR027417">
    <property type="entry name" value="P-loop_NTPase"/>
</dbReference>
<evidence type="ECO:0000256" key="1">
    <source>
        <dbReference type="ARBA" id="ARBA00022741"/>
    </source>
</evidence>
<dbReference type="Pfam" id="PF06745">
    <property type="entry name" value="ATPase"/>
    <property type="match status" value="1"/>
</dbReference>
<dbReference type="EMBL" id="QKNX01000002">
    <property type="protein sequence ID" value="TKR25918.1"/>
    <property type="molecule type" value="Genomic_DNA"/>
</dbReference>
<dbReference type="PROSITE" id="PS51146">
    <property type="entry name" value="KAIC"/>
    <property type="match status" value="1"/>
</dbReference>
<dbReference type="PANTHER" id="PTHR43637:SF1">
    <property type="entry name" value="UPF0273 PROTEIN TM_0370"/>
    <property type="match status" value="1"/>
</dbReference>
<dbReference type="SUPFAM" id="SSF52540">
    <property type="entry name" value="P-loop containing nucleoside triphosphate hydrolases"/>
    <property type="match status" value="1"/>
</dbReference>
<keyword evidence="2" id="KW-0067">ATP-binding</keyword>
<dbReference type="OrthoDB" id="49590at2157"/>
<dbReference type="PANTHER" id="PTHR43637">
    <property type="entry name" value="UPF0273 PROTEIN TM_0370"/>
    <property type="match status" value="1"/>
</dbReference>
<sequence length="229" mass="24941">MRVSSGVSGFDDLVGGGMPAKRLYVLSGPPGSGKTTFSTQFLVEGARQGESCLFVSMHESRDDIVDDMSGYEFGFDRAVGSDRLTFVDVFSSEGKRLFRPPGKHHGSSSLINRLTGFIDSNGIDRVIVDSTMLLEYLLADAESTTVQFLTSLKRTDATVVLISEMTDPSAYADEHYLAHGVIFMHNFLENGGMQRGVQVLKMRGTRIETDIHDISFGADGISVGAKRRA</sequence>
<feature type="domain" description="KaiC" evidence="3">
    <location>
        <begin position="1"/>
        <end position="229"/>
    </location>
</feature>
<accession>A0A4U5JDJ2</accession>
<keyword evidence="1" id="KW-0547">Nucleotide-binding</keyword>
<evidence type="ECO:0000259" key="3">
    <source>
        <dbReference type="PROSITE" id="PS51146"/>
    </source>
</evidence>
<dbReference type="AlphaFoldDB" id="A0A4U5JDJ2"/>